<dbReference type="PANTHER" id="PTHR14136">
    <property type="entry name" value="BTB_POZ DOMAIN-CONTAINING PROTEIN KCTD9"/>
    <property type="match status" value="1"/>
</dbReference>
<accession>A0ABR8KQ18</accession>
<reference evidence="1 2" key="1">
    <citation type="journal article" date="2020" name="ISME J.">
        <title>Comparative genomics reveals insights into cyanobacterial evolution and habitat adaptation.</title>
        <authorList>
            <person name="Chen M.Y."/>
            <person name="Teng W.K."/>
            <person name="Zhao L."/>
            <person name="Hu C.X."/>
            <person name="Zhou Y.K."/>
            <person name="Han B.P."/>
            <person name="Song L.R."/>
            <person name="Shu W.S."/>
        </authorList>
    </citation>
    <scope>NUCLEOTIDE SEQUENCE [LARGE SCALE GENOMIC DNA]</scope>
    <source>
        <strain evidence="1 2">FACHB-159</strain>
    </source>
</reference>
<dbReference type="EMBL" id="JACJTU010000109">
    <property type="protein sequence ID" value="MBD2739722.1"/>
    <property type="molecule type" value="Genomic_DNA"/>
</dbReference>
<name>A0ABR8KQ18_9NOSO</name>
<protein>
    <submittedName>
        <fullName evidence="1">Pentapeptide repeat-containing protein</fullName>
    </submittedName>
</protein>
<evidence type="ECO:0000313" key="2">
    <source>
        <dbReference type="Proteomes" id="UP000637383"/>
    </source>
</evidence>
<dbReference type="Proteomes" id="UP000637383">
    <property type="component" value="Unassembled WGS sequence"/>
</dbReference>
<dbReference type="PANTHER" id="PTHR14136:SF17">
    <property type="entry name" value="BTB_POZ DOMAIN-CONTAINING PROTEIN KCTD9"/>
    <property type="match status" value="1"/>
</dbReference>
<dbReference type="SUPFAM" id="SSF141571">
    <property type="entry name" value="Pentapeptide repeat-like"/>
    <property type="match status" value="1"/>
</dbReference>
<sequence>MANEEHLAILRQGVEVWNTWRTKNRSIKPNIEGIDLRGANLGGADLRWVNLKNADVRGANLVDANLSKADLNNTNFSSCDVNNANLSAAYIRQGNFENVDLKGANLSQTDFTESNLTRAILSKAQALGTNFTASTLTGACIEDWSINNYTNFNNVICDYIYLRQGQKERRPSSGNFAPGEFTKLFQKSLETVDLIFRNGIDWDAFAYSFKKVEVENQGAQLDVQSIEKKGDGIILVRVAVAPDADKAKIHNQFMQGYDFAAKALEAQYQARLEDKDKIINQLFSTINQQNKLLAQTGDRVSIYYQPNSQFAGGIVDANTANIDRMGGNIHNNNA</sequence>
<keyword evidence="2" id="KW-1185">Reference proteome</keyword>
<dbReference type="RefSeq" id="WP_190960201.1">
    <property type="nucleotide sequence ID" value="NZ_JACJTU010000109.1"/>
</dbReference>
<evidence type="ECO:0000313" key="1">
    <source>
        <dbReference type="EMBL" id="MBD2739722.1"/>
    </source>
</evidence>
<dbReference type="InterPro" id="IPR051082">
    <property type="entry name" value="Pentapeptide-BTB/POZ_domain"/>
</dbReference>
<dbReference type="Pfam" id="PF13599">
    <property type="entry name" value="Pentapeptide_4"/>
    <property type="match status" value="1"/>
</dbReference>
<dbReference type="InterPro" id="IPR001646">
    <property type="entry name" value="5peptide_repeat"/>
</dbReference>
<dbReference type="Gene3D" id="2.160.20.80">
    <property type="entry name" value="E3 ubiquitin-protein ligase SopA"/>
    <property type="match status" value="1"/>
</dbReference>
<proteinExistence type="predicted"/>
<gene>
    <name evidence="1" type="ORF">H6H03_38760</name>
</gene>
<comment type="caution">
    <text evidence="1">The sequence shown here is derived from an EMBL/GenBank/DDBJ whole genome shotgun (WGS) entry which is preliminary data.</text>
</comment>
<organism evidence="1 2">
    <name type="scientific">Nostoc paludosum FACHB-159</name>
    <dbReference type="NCBI Taxonomy" id="2692908"/>
    <lineage>
        <taxon>Bacteria</taxon>
        <taxon>Bacillati</taxon>
        <taxon>Cyanobacteriota</taxon>
        <taxon>Cyanophyceae</taxon>
        <taxon>Nostocales</taxon>
        <taxon>Nostocaceae</taxon>
        <taxon>Nostoc</taxon>
    </lineage>
</organism>